<dbReference type="SUPFAM" id="SSF49785">
    <property type="entry name" value="Galactose-binding domain-like"/>
    <property type="match status" value="1"/>
</dbReference>
<dbReference type="HOGENOM" id="CLU_960582_0_0_1"/>
<dbReference type="InterPro" id="IPR008979">
    <property type="entry name" value="Galactose-bd-like_sf"/>
</dbReference>
<dbReference type="Gene3D" id="2.60.120.260">
    <property type="entry name" value="Galactose-binding domain-like"/>
    <property type="match status" value="1"/>
</dbReference>
<protein>
    <submittedName>
        <fullName evidence="1">Uncharacterized protein</fullName>
    </submittedName>
</protein>
<dbReference type="InParanoid" id="K1RBX9"/>
<dbReference type="AlphaFoldDB" id="K1RBX9"/>
<accession>K1RBX9</accession>
<proteinExistence type="predicted"/>
<evidence type="ECO:0000313" key="1">
    <source>
        <dbReference type="EMBL" id="EKC43253.1"/>
    </source>
</evidence>
<gene>
    <name evidence="1" type="ORF">CGI_10013477</name>
</gene>
<organism evidence="1">
    <name type="scientific">Magallana gigas</name>
    <name type="common">Pacific oyster</name>
    <name type="synonym">Crassostrea gigas</name>
    <dbReference type="NCBI Taxonomy" id="29159"/>
    <lineage>
        <taxon>Eukaryota</taxon>
        <taxon>Metazoa</taxon>
        <taxon>Spiralia</taxon>
        <taxon>Lophotrochozoa</taxon>
        <taxon>Mollusca</taxon>
        <taxon>Bivalvia</taxon>
        <taxon>Autobranchia</taxon>
        <taxon>Pteriomorphia</taxon>
        <taxon>Ostreida</taxon>
        <taxon>Ostreoidea</taxon>
        <taxon>Ostreidae</taxon>
        <taxon>Magallana</taxon>
    </lineage>
</organism>
<dbReference type="EMBL" id="JH815940">
    <property type="protein sequence ID" value="EKC43253.1"/>
    <property type="molecule type" value="Genomic_DNA"/>
</dbReference>
<name>K1RBX9_MAGGI</name>
<sequence length="290" mass="32592">MRDFGSENAVDGMYTDRGANGGQCTISVDGVYNATLGVDLGRVVSISHIDIYYRTDNLGYSYYMYTGRVAGFFVYVSNTTSKDDGYLCYHDKSTKEGTLSSDQHINCTLQGRYVIYYNERKPGVNYPTFYSKYAYHELCELEVYVCNNNTYGPECALKCGNCSNGETCHHINGTCFNGCAEGALGDTCQGVRATNTQPCSWTESYTIVIVVVSVLIVVTGSLINFVIWKRNAAWGICSNLQEKYCWLRQCINKNRPGKRSCVLLNYLFPGNMSKSKIFRYKSIIHQCCPY</sequence>
<reference evidence="1" key="1">
    <citation type="journal article" date="2012" name="Nature">
        <title>The oyster genome reveals stress adaptation and complexity of shell formation.</title>
        <authorList>
            <person name="Zhang G."/>
            <person name="Fang X."/>
            <person name="Guo X."/>
            <person name="Li L."/>
            <person name="Luo R."/>
            <person name="Xu F."/>
            <person name="Yang P."/>
            <person name="Zhang L."/>
            <person name="Wang X."/>
            <person name="Qi H."/>
            <person name="Xiong Z."/>
            <person name="Que H."/>
            <person name="Xie Y."/>
            <person name="Holland P.W."/>
            <person name="Paps J."/>
            <person name="Zhu Y."/>
            <person name="Wu F."/>
            <person name="Chen Y."/>
            <person name="Wang J."/>
            <person name="Peng C."/>
            <person name="Meng J."/>
            <person name="Yang L."/>
            <person name="Liu J."/>
            <person name="Wen B."/>
            <person name="Zhang N."/>
            <person name="Huang Z."/>
            <person name="Zhu Q."/>
            <person name="Feng Y."/>
            <person name="Mount A."/>
            <person name="Hedgecock D."/>
            <person name="Xu Z."/>
            <person name="Liu Y."/>
            <person name="Domazet-Loso T."/>
            <person name="Du Y."/>
            <person name="Sun X."/>
            <person name="Zhang S."/>
            <person name="Liu B."/>
            <person name="Cheng P."/>
            <person name="Jiang X."/>
            <person name="Li J."/>
            <person name="Fan D."/>
            <person name="Wang W."/>
            <person name="Fu W."/>
            <person name="Wang T."/>
            <person name="Wang B."/>
            <person name="Zhang J."/>
            <person name="Peng Z."/>
            <person name="Li Y."/>
            <person name="Li N."/>
            <person name="Wang J."/>
            <person name="Chen M."/>
            <person name="He Y."/>
            <person name="Tan F."/>
            <person name="Song X."/>
            <person name="Zheng Q."/>
            <person name="Huang R."/>
            <person name="Yang H."/>
            <person name="Du X."/>
            <person name="Chen L."/>
            <person name="Yang M."/>
            <person name="Gaffney P.M."/>
            <person name="Wang S."/>
            <person name="Luo L."/>
            <person name="She Z."/>
            <person name="Ming Y."/>
            <person name="Huang W."/>
            <person name="Zhang S."/>
            <person name="Huang B."/>
            <person name="Zhang Y."/>
            <person name="Qu T."/>
            <person name="Ni P."/>
            <person name="Miao G."/>
            <person name="Wang J."/>
            <person name="Wang Q."/>
            <person name="Steinberg C.E."/>
            <person name="Wang H."/>
            <person name="Li N."/>
            <person name="Qian L."/>
            <person name="Zhang G."/>
            <person name="Li Y."/>
            <person name="Yang H."/>
            <person name="Liu X."/>
            <person name="Wang J."/>
            <person name="Yin Y."/>
            <person name="Wang J."/>
        </authorList>
    </citation>
    <scope>NUCLEOTIDE SEQUENCE [LARGE SCALE GENOMIC DNA]</scope>
    <source>
        <strain evidence="1">05x7-T-G4-1.051#20</strain>
    </source>
</reference>